<organism evidence="1 2">
    <name type="scientific">Romanomermis culicivorax</name>
    <name type="common">Nematode worm</name>
    <dbReference type="NCBI Taxonomy" id="13658"/>
    <lineage>
        <taxon>Eukaryota</taxon>
        <taxon>Metazoa</taxon>
        <taxon>Ecdysozoa</taxon>
        <taxon>Nematoda</taxon>
        <taxon>Enoplea</taxon>
        <taxon>Dorylaimia</taxon>
        <taxon>Mermithida</taxon>
        <taxon>Mermithoidea</taxon>
        <taxon>Mermithidae</taxon>
        <taxon>Romanomermis</taxon>
    </lineage>
</organism>
<reference evidence="2" key="1">
    <citation type="submission" date="2022-11" db="UniProtKB">
        <authorList>
            <consortium name="WormBaseParasite"/>
        </authorList>
    </citation>
    <scope>IDENTIFICATION</scope>
</reference>
<name>A0A915L4W5_ROMCU</name>
<sequence length="166" mass="18343">MVSGAAASPSTAREYPFLPRLARYGLTESLSEAAFEHLVGPEIDDNRAPAPVETASWEISASGIASAEVLLRSPITDLEKEGSLDNQTLPLVILECASMHHRNYPSNALDALKAWNRGFDLYNLRFGPLREQILPTCLMINKPDELMVEKAKQEDQMNSSKTQSQQ</sequence>
<evidence type="ECO:0000313" key="1">
    <source>
        <dbReference type="Proteomes" id="UP000887565"/>
    </source>
</evidence>
<evidence type="ECO:0000313" key="2">
    <source>
        <dbReference type="WBParaSite" id="nRc.2.0.1.t45797-RA"/>
    </source>
</evidence>
<dbReference type="WBParaSite" id="nRc.2.0.1.t45797-RA">
    <property type="protein sequence ID" value="nRc.2.0.1.t45797-RA"/>
    <property type="gene ID" value="nRc.2.0.1.g45797"/>
</dbReference>
<accession>A0A915L4W5</accession>
<proteinExistence type="predicted"/>
<keyword evidence="1" id="KW-1185">Reference proteome</keyword>
<dbReference type="Proteomes" id="UP000887565">
    <property type="component" value="Unplaced"/>
</dbReference>
<protein>
    <submittedName>
        <fullName evidence="2">Uncharacterized protein</fullName>
    </submittedName>
</protein>
<dbReference type="AlphaFoldDB" id="A0A915L4W5"/>